<dbReference type="PANTHER" id="PTHR43143">
    <property type="entry name" value="METALLOPHOSPHOESTERASE, CALCINEURIN SUPERFAMILY"/>
    <property type="match status" value="1"/>
</dbReference>
<keyword evidence="1" id="KW-0732">Signal</keyword>
<dbReference type="InterPro" id="IPR051918">
    <property type="entry name" value="STPP_CPPED1"/>
</dbReference>
<sequence>MSNIFQKKLMKLLVATILVFSLGMTASTWNTQAEDNSGDSNTTSEEPNLVFPVISDTQLGRAEGDPERFDNAMNQLNQLAPNQDAFVFIGDLTSHGYEEEYDTWSSIFNKHVQPQAEQLIGIGNHEYNYNGLTPKKSQQRFFDKTGMESLYYQKNIKGYDFIMMGEERGYFYSKEQVQWLGDQLKQSEQRDPNKPIFVFLHHGIKNTTYGTEDWYIENDNQRLLRETLKKYPQVVLVAGHTHYPVSDPKSIYQKDYTAVNSGSISYIWTEKGYLQGEVPRQRLVTDFL</sequence>
<evidence type="ECO:0000259" key="2">
    <source>
        <dbReference type="Pfam" id="PF00149"/>
    </source>
</evidence>
<feature type="chain" id="PRO_5045385771" evidence="1">
    <location>
        <begin position="27"/>
        <end position="288"/>
    </location>
</feature>
<evidence type="ECO:0000256" key="1">
    <source>
        <dbReference type="SAM" id="SignalP"/>
    </source>
</evidence>
<reference evidence="3 4" key="1">
    <citation type="submission" date="2022-04" db="EMBL/GenBank/DDBJ databases">
        <title>Halobacillus sp. isolated from saltern.</title>
        <authorList>
            <person name="Won M."/>
            <person name="Lee C.-M."/>
            <person name="Woen H.-Y."/>
            <person name="Kwon S.-W."/>
        </authorList>
    </citation>
    <scope>NUCLEOTIDE SEQUENCE [LARGE SCALE GENOMIC DNA]</scope>
    <source>
        <strain evidence="3 4">SSTM10-2</strain>
    </source>
</reference>
<gene>
    <name evidence="3" type="ORF">MUO14_15335</name>
</gene>
<protein>
    <submittedName>
        <fullName evidence="3">Metallophosphoesterase</fullName>
    </submittedName>
</protein>
<organism evidence="3 4">
    <name type="scientific">Halobacillus shinanisalinarum</name>
    <dbReference type="NCBI Taxonomy" id="2932258"/>
    <lineage>
        <taxon>Bacteria</taxon>
        <taxon>Bacillati</taxon>
        <taxon>Bacillota</taxon>
        <taxon>Bacilli</taxon>
        <taxon>Bacillales</taxon>
        <taxon>Bacillaceae</taxon>
        <taxon>Halobacillus</taxon>
    </lineage>
</organism>
<evidence type="ECO:0000313" key="4">
    <source>
        <dbReference type="Proteomes" id="UP000831880"/>
    </source>
</evidence>
<evidence type="ECO:0000313" key="3">
    <source>
        <dbReference type="EMBL" id="UOQ91881.1"/>
    </source>
</evidence>
<name>A0ABY4GVA2_9BACI</name>
<dbReference type="EMBL" id="CP095074">
    <property type="protein sequence ID" value="UOQ91881.1"/>
    <property type="molecule type" value="Genomic_DNA"/>
</dbReference>
<feature type="signal peptide" evidence="1">
    <location>
        <begin position="1"/>
        <end position="26"/>
    </location>
</feature>
<accession>A0ABY4GVA2</accession>
<feature type="domain" description="Calcineurin-like phosphoesterase" evidence="2">
    <location>
        <begin position="53"/>
        <end position="244"/>
    </location>
</feature>
<dbReference type="SUPFAM" id="SSF56300">
    <property type="entry name" value="Metallo-dependent phosphatases"/>
    <property type="match status" value="1"/>
</dbReference>
<dbReference type="Gene3D" id="3.60.21.10">
    <property type="match status" value="1"/>
</dbReference>
<keyword evidence="4" id="KW-1185">Reference proteome</keyword>
<dbReference type="RefSeq" id="WP_244751492.1">
    <property type="nucleotide sequence ID" value="NZ_CP095074.1"/>
</dbReference>
<dbReference type="PANTHER" id="PTHR43143:SF1">
    <property type="entry name" value="SERINE_THREONINE-PROTEIN PHOSPHATASE CPPED1"/>
    <property type="match status" value="1"/>
</dbReference>
<dbReference type="InterPro" id="IPR029052">
    <property type="entry name" value="Metallo-depent_PP-like"/>
</dbReference>
<dbReference type="Pfam" id="PF00149">
    <property type="entry name" value="Metallophos"/>
    <property type="match status" value="1"/>
</dbReference>
<dbReference type="InterPro" id="IPR004843">
    <property type="entry name" value="Calcineurin-like_PHP"/>
</dbReference>
<proteinExistence type="predicted"/>
<dbReference type="Proteomes" id="UP000831880">
    <property type="component" value="Chromosome"/>
</dbReference>